<protein>
    <submittedName>
        <fullName evidence="3">Rhodanese-like domain-containing protein</fullName>
    </submittedName>
</protein>
<accession>A0ABV5SFB2</accession>
<organism evidence="3 4">
    <name type="scientific">Nonomuraea helvata</name>
    <dbReference type="NCBI Taxonomy" id="37484"/>
    <lineage>
        <taxon>Bacteria</taxon>
        <taxon>Bacillati</taxon>
        <taxon>Actinomycetota</taxon>
        <taxon>Actinomycetes</taxon>
        <taxon>Streptosporangiales</taxon>
        <taxon>Streptosporangiaceae</taxon>
        <taxon>Nonomuraea</taxon>
    </lineage>
</organism>
<evidence type="ECO:0000256" key="1">
    <source>
        <dbReference type="SAM" id="MobiDB-lite"/>
    </source>
</evidence>
<dbReference type="PANTHER" id="PTHR43031:SF1">
    <property type="entry name" value="PYRIDINE NUCLEOTIDE-DISULPHIDE OXIDOREDUCTASE"/>
    <property type="match status" value="1"/>
</dbReference>
<gene>
    <name evidence="3" type="ORF">ACFFSA_45340</name>
</gene>
<dbReference type="CDD" id="cd00158">
    <property type="entry name" value="RHOD"/>
    <property type="match status" value="1"/>
</dbReference>
<evidence type="ECO:0000313" key="3">
    <source>
        <dbReference type="EMBL" id="MFB9630342.1"/>
    </source>
</evidence>
<keyword evidence="4" id="KW-1185">Reference proteome</keyword>
<dbReference type="Pfam" id="PF00581">
    <property type="entry name" value="Rhodanese"/>
    <property type="match status" value="1"/>
</dbReference>
<evidence type="ECO:0000313" key="4">
    <source>
        <dbReference type="Proteomes" id="UP001589532"/>
    </source>
</evidence>
<dbReference type="RefSeq" id="WP_344998937.1">
    <property type="nucleotide sequence ID" value="NZ_BAAAXV010000009.1"/>
</dbReference>
<feature type="region of interest" description="Disordered" evidence="1">
    <location>
        <begin position="75"/>
        <end position="96"/>
    </location>
</feature>
<dbReference type="PANTHER" id="PTHR43031">
    <property type="entry name" value="FAD-DEPENDENT OXIDOREDUCTASE"/>
    <property type="match status" value="1"/>
</dbReference>
<proteinExistence type="predicted"/>
<feature type="compositionally biased region" description="Polar residues" evidence="1">
    <location>
        <begin position="76"/>
        <end position="96"/>
    </location>
</feature>
<dbReference type="SMART" id="SM00450">
    <property type="entry name" value="RHOD"/>
    <property type="match status" value="1"/>
</dbReference>
<dbReference type="InterPro" id="IPR036873">
    <property type="entry name" value="Rhodanese-like_dom_sf"/>
</dbReference>
<sequence>MRMGYEWRAGHVDDAVHIPLPELPERLGEVPEGTVWVHCGTGYRAAAAASLLARAGRRVVHIDDAYARAADAGLPITTSNGETFSPPSTPPSWASC</sequence>
<dbReference type="Proteomes" id="UP001589532">
    <property type="component" value="Unassembled WGS sequence"/>
</dbReference>
<dbReference type="Gene3D" id="3.40.250.10">
    <property type="entry name" value="Rhodanese-like domain"/>
    <property type="match status" value="1"/>
</dbReference>
<comment type="caution">
    <text evidence="3">The sequence shown here is derived from an EMBL/GenBank/DDBJ whole genome shotgun (WGS) entry which is preliminary data.</text>
</comment>
<feature type="domain" description="Rhodanese" evidence="2">
    <location>
        <begin position="5"/>
        <end position="78"/>
    </location>
</feature>
<dbReference type="SUPFAM" id="SSF52821">
    <property type="entry name" value="Rhodanese/Cell cycle control phosphatase"/>
    <property type="match status" value="1"/>
</dbReference>
<name>A0ABV5SFB2_9ACTN</name>
<evidence type="ECO:0000259" key="2">
    <source>
        <dbReference type="PROSITE" id="PS50206"/>
    </source>
</evidence>
<dbReference type="InterPro" id="IPR001763">
    <property type="entry name" value="Rhodanese-like_dom"/>
</dbReference>
<dbReference type="PROSITE" id="PS50206">
    <property type="entry name" value="RHODANESE_3"/>
    <property type="match status" value="1"/>
</dbReference>
<dbReference type="InterPro" id="IPR050229">
    <property type="entry name" value="GlpE_sulfurtransferase"/>
</dbReference>
<dbReference type="EMBL" id="JBHMBW010000097">
    <property type="protein sequence ID" value="MFB9630342.1"/>
    <property type="molecule type" value="Genomic_DNA"/>
</dbReference>
<reference evidence="3 4" key="1">
    <citation type="submission" date="2024-09" db="EMBL/GenBank/DDBJ databases">
        <authorList>
            <person name="Sun Q."/>
            <person name="Mori K."/>
        </authorList>
    </citation>
    <scope>NUCLEOTIDE SEQUENCE [LARGE SCALE GENOMIC DNA]</scope>
    <source>
        <strain evidence="3 4">JCM 3143</strain>
    </source>
</reference>